<dbReference type="AlphaFoldDB" id="A0A4Y7UGH0"/>
<keyword evidence="3" id="KW-0378">Hydrolase</keyword>
<dbReference type="Proteomes" id="UP000295270">
    <property type="component" value="Unassembled WGS sequence"/>
</dbReference>
<accession>A0A4Y7UGH0</accession>
<dbReference type="Pfam" id="PF00144">
    <property type="entry name" value="Beta-lactamase"/>
    <property type="match status" value="1"/>
</dbReference>
<protein>
    <submittedName>
        <fullName evidence="3">Class A beta-lactamase-related serine hydrolase</fullName>
    </submittedName>
    <submittedName>
        <fullName evidence="2">CubicO group peptidase (Beta-lactamase class C family)</fullName>
    </submittedName>
</protein>
<dbReference type="GO" id="GO:0016787">
    <property type="term" value="F:hydrolase activity"/>
    <property type="evidence" value="ECO:0007669"/>
    <property type="project" value="UniProtKB-KW"/>
</dbReference>
<evidence type="ECO:0000313" key="2">
    <source>
        <dbReference type="EMBL" id="TCN52612.1"/>
    </source>
</evidence>
<dbReference type="OrthoDB" id="9793489at2"/>
<dbReference type="InterPro" id="IPR012338">
    <property type="entry name" value="Beta-lactam/transpept-like"/>
</dbReference>
<dbReference type="SUPFAM" id="SSF56601">
    <property type="entry name" value="beta-lactamase/transpeptidase-like"/>
    <property type="match status" value="1"/>
</dbReference>
<dbReference type="InterPro" id="IPR050491">
    <property type="entry name" value="AmpC-like"/>
</dbReference>
<dbReference type="RefSeq" id="WP_132037747.1">
    <property type="nucleotide sequence ID" value="NZ_QWDN01000001.1"/>
</dbReference>
<dbReference type="PANTHER" id="PTHR46825:SF9">
    <property type="entry name" value="BETA-LACTAMASE-RELATED DOMAIN-CONTAINING PROTEIN"/>
    <property type="match status" value="1"/>
</dbReference>
<evidence type="ECO:0000313" key="4">
    <source>
        <dbReference type="Proteomes" id="UP000295270"/>
    </source>
</evidence>
<dbReference type="PANTHER" id="PTHR46825">
    <property type="entry name" value="D-ALANYL-D-ALANINE-CARBOXYPEPTIDASE/ENDOPEPTIDASE AMPH"/>
    <property type="match status" value="1"/>
</dbReference>
<proteinExistence type="predicted"/>
<dbReference type="Gene3D" id="3.40.710.10">
    <property type="entry name" value="DD-peptidase/beta-lactamase superfamily"/>
    <property type="match status" value="1"/>
</dbReference>
<organism evidence="3 5">
    <name type="scientific">Flavobacterium circumlabens</name>
    <dbReference type="NCBI Taxonomy" id="2133765"/>
    <lineage>
        <taxon>Bacteria</taxon>
        <taxon>Pseudomonadati</taxon>
        <taxon>Bacteroidota</taxon>
        <taxon>Flavobacteriia</taxon>
        <taxon>Flavobacteriales</taxon>
        <taxon>Flavobacteriaceae</taxon>
        <taxon>Flavobacterium</taxon>
    </lineage>
</organism>
<feature type="domain" description="Beta-lactamase-related" evidence="1">
    <location>
        <begin position="61"/>
        <end position="381"/>
    </location>
</feature>
<dbReference type="EMBL" id="SLWA01000010">
    <property type="protein sequence ID" value="TCN52612.1"/>
    <property type="molecule type" value="Genomic_DNA"/>
</dbReference>
<name>A0A4Y7UGH0_9FLAO</name>
<keyword evidence="4" id="KW-1185">Reference proteome</keyword>
<comment type="caution">
    <text evidence="3">The sequence shown here is derived from an EMBL/GenBank/DDBJ whole genome shotgun (WGS) entry which is preliminary data.</text>
</comment>
<dbReference type="Proteomes" id="UP000298340">
    <property type="component" value="Unassembled WGS sequence"/>
</dbReference>
<evidence type="ECO:0000313" key="5">
    <source>
        <dbReference type="Proteomes" id="UP000298340"/>
    </source>
</evidence>
<reference evidence="2" key="3">
    <citation type="submission" date="2019-03" db="EMBL/GenBank/DDBJ databases">
        <authorList>
            <person name="Whitman W."/>
            <person name="Huntemann M."/>
            <person name="Clum A."/>
            <person name="Pillay M."/>
            <person name="Palaniappan K."/>
            <person name="Varghese N."/>
            <person name="Mikhailova N."/>
            <person name="Stamatis D."/>
            <person name="Reddy T."/>
            <person name="Daum C."/>
            <person name="Shapiro N."/>
            <person name="Ivanova N."/>
            <person name="Kyrpides N."/>
            <person name="Woyke T."/>
        </authorList>
    </citation>
    <scope>NUCLEOTIDE SEQUENCE</scope>
    <source>
        <strain evidence="2">P5626</strain>
    </source>
</reference>
<evidence type="ECO:0000313" key="3">
    <source>
        <dbReference type="EMBL" id="TEB45570.1"/>
    </source>
</evidence>
<dbReference type="InterPro" id="IPR001466">
    <property type="entry name" value="Beta-lactam-related"/>
</dbReference>
<reference evidence="2 4" key="1">
    <citation type="journal article" date="2015" name="Stand. Genomic Sci.">
        <title>Genomic Encyclopedia of Bacterial and Archaeal Type Strains, Phase III: the genomes of soil and plant-associated and newly described type strains.</title>
        <authorList>
            <person name="Whitman W.B."/>
            <person name="Woyke T."/>
            <person name="Klenk H.P."/>
            <person name="Zhou Y."/>
            <person name="Lilburn T.G."/>
            <person name="Beck B.J."/>
            <person name="De Vos P."/>
            <person name="Vandamme P."/>
            <person name="Eisen J.A."/>
            <person name="Garrity G."/>
            <person name="Hugenholtz P."/>
            <person name="Kyrpides N.C."/>
        </authorList>
    </citation>
    <scope>NUCLEOTIDE SEQUENCE [LARGE SCALE GENOMIC DNA]</scope>
    <source>
        <strain evidence="2 4">P5626</strain>
    </source>
</reference>
<reference evidence="3 5" key="2">
    <citation type="journal article" date="2018" name="Syst. Appl. Microbiol.">
        <title>Flavobacterium circumlabens sp. nov. and Flavobacterium cupreum sp. nov., two psychrotrophic species isolated from Antarctic environmental samples.</title>
        <authorList>
            <person name="Kralova S."/>
            <person name="Busse H.J."/>
            <person name="Svec P."/>
            <person name="Maslanova I."/>
            <person name="Stankova E."/>
            <person name="Bartak M."/>
            <person name="Sedlacek I."/>
        </authorList>
    </citation>
    <scope>NUCLEOTIDE SEQUENCE [LARGE SCALE GENOMIC DNA]</scope>
    <source>
        <strain evidence="3 5">CCM 8828</strain>
    </source>
</reference>
<evidence type="ECO:0000259" key="1">
    <source>
        <dbReference type="Pfam" id="PF00144"/>
    </source>
</evidence>
<gene>
    <name evidence="3" type="ORF">D0809_00755</name>
    <name evidence="2" type="ORF">EV142_110154</name>
</gene>
<dbReference type="EMBL" id="QWDN01000001">
    <property type="protein sequence ID" value="TEB45570.1"/>
    <property type="molecule type" value="Genomic_DNA"/>
</dbReference>
<sequence length="395" mass="44272">MTKIIKNTVAVLILISTTNLWAQKGKQEIMYREDSKFIQPTLSEDLIIPILSAEKVKVSKVDAALKDMIQKNNIIGLQLAIVSNNKIVKTMNYGLANIQDSVWVDSKTVFSINSMTKAFTGVALMQLAEEGKLNLDDPISKYLDSLPNTWKNITIKQLAGHTSGIPDIWNSERNMITENNQIALKKIKELPIVFQPGERFGYNQTNYLLLGMLIEKISGKSFEKYLTENQFNKVGMKNSAKAGLADYYKVVQHSARSYTHFRNGSLTNMYEEIPENLRTAAGIYSTATEIAEWIIALQSRQLVKEEKNLEALWTPMVLTNGKTQGMSDFLNGYAIGFYTSSGTGNSVIASLGGVRSGMYIYPKDNISVIILTNSQGFHPEDYLEEIACLYRTENK</sequence>